<dbReference type="PANTHER" id="PTHR46825">
    <property type="entry name" value="D-ALANYL-D-ALANINE-CARBOXYPEPTIDASE/ENDOPEPTIDASE AMPH"/>
    <property type="match status" value="1"/>
</dbReference>
<reference evidence="2" key="1">
    <citation type="journal article" date="2021" name="PeerJ">
        <title>Extensive microbial diversity within the chicken gut microbiome revealed by metagenomics and culture.</title>
        <authorList>
            <person name="Gilroy R."/>
            <person name="Ravi A."/>
            <person name="Getino M."/>
            <person name="Pursley I."/>
            <person name="Horton D.L."/>
            <person name="Alikhan N.F."/>
            <person name="Baker D."/>
            <person name="Gharbi K."/>
            <person name="Hall N."/>
            <person name="Watson M."/>
            <person name="Adriaenssens E.M."/>
            <person name="Foster-Nyarko E."/>
            <person name="Jarju S."/>
            <person name="Secka A."/>
            <person name="Antonio M."/>
            <person name="Oren A."/>
            <person name="Chaudhuri R.R."/>
            <person name="La Ragione R."/>
            <person name="Hildebrand F."/>
            <person name="Pallen M.J."/>
        </authorList>
    </citation>
    <scope>NUCLEOTIDE SEQUENCE</scope>
    <source>
        <strain evidence="2">CHK179-7159</strain>
    </source>
</reference>
<protein>
    <submittedName>
        <fullName evidence="2">Beta-lactamase family protein</fullName>
    </submittedName>
</protein>
<reference evidence="2" key="2">
    <citation type="submission" date="2021-04" db="EMBL/GenBank/DDBJ databases">
        <authorList>
            <person name="Gilroy R."/>
        </authorList>
    </citation>
    <scope>NUCLEOTIDE SEQUENCE</scope>
    <source>
        <strain evidence="2">CHK179-7159</strain>
    </source>
</reference>
<comment type="caution">
    <text evidence="2">The sequence shown here is derived from an EMBL/GenBank/DDBJ whole genome shotgun (WGS) entry which is preliminary data.</text>
</comment>
<dbReference type="InterPro" id="IPR012338">
    <property type="entry name" value="Beta-lactam/transpept-like"/>
</dbReference>
<dbReference type="Pfam" id="PF00144">
    <property type="entry name" value="Beta-lactamase"/>
    <property type="match status" value="1"/>
</dbReference>
<dbReference type="EMBL" id="DWYY01000091">
    <property type="protein sequence ID" value="HJA93157.1"/>
    <property type="molecule type" value="Genomic_DNA"/>
</dbReference>
<organism evidence="2 3">
    <name type="scientific">Candidatus Eisenbergiella merdipullorum</name>
    <dbReference type="NCBI Taxonomy" id="2838553"/>
    <lineage>
        <taxon>Bacteria</taxon>
        <taxon>Bacillati</taxon>
        <taxon>Bacillota</taxon>
        <taxon>Clostridia</taxon>
        <taxon>Lachnospirales</taxon>
        <taxon>Lachnospiraceae</taxon>
        <taxon>Eisenbergiella</taxon>
    </lineage>
</organism>
<gene>
    <name evidence="2" type="ORF">H9717_08620</name>
</gene>
<accession>A0A9D2I6U8</accession>
<evidence type="ECO:0000259" key="1">
    <source>
        <dbReference type="Pfam" id="PF00144"/>
    </source>
</evidence>
<dbReference type="Gene3D" id="3.40.710.10">
    <property type="entry name" value="DD-peptidase/beta-lactamase superfamily"/>
    <property type="match status" value="1"/>
</dbReference>
<evidence type="ECO:0000313" key="2">
    <source>
        <dbReference type="EMBL" id="HJA93157.1"/>
    </source>
</evidence>
<proteinExistence type="predicted"/>
<dbReference type="PANTHER" id="PTHR46825:SF9">
    <property type="entry name" value="BETA-LACTAMASE-RELATED DOMAIN-CONTAINING PROTEIN"/>
    <property type="match status" value="1"/>
</dbReference>
<dbReference type="SUPFAM" id="SSF56601">
    <property type="entry name" value="beta-lactamase/transpeptidase-like"/>
    <property type="match status" value="1"/>
</dbReference>
<dbReference type="AlphaFoldDB" id="A0A9D2I6U8"/>
<evidence type="ECO:0000313" key="3">
    <source>
        <dbReference type="Proteomes" id="UP000886858"/>
    </source>
</evidence>
<dbReference type="InterPro" id="IPR050491">
    <property type="entry name" value="AmpC-like"/>
</dbReference>
<name>A0A9D2I6U8_9FIRM</name>
<feature type="domain" description="Beta-lactamase-related" evidence="1">
    <location>
        <begin position="1"/>
        <end position="87"/>
    </location>
</feature>
<dbReference type="InterPro" id="IPR001466">
    <property type="entry name" value="Beta-lactam-related"/>
</dbReference>
<sequence>MSVTIVSDDEVLFSACYGDCESSDTLFFLGSASKSFTAVCIMQLAKDGKIDLEAPVAAYLPAATDGAGISVSQLLDHTSGLGRYQPLKN</sequence>
<dbReference type="Proteomes" id="UP000886858">
    <property type="component" value="Unassembled WGS sequence"/>
</dbReference>